<reference evidence="2" key="1">
    <citation type="submission" date="2020-11" db="EMBL/GenBank/DDBJ databases">
        <authorList>
            <person name="Tran Van P."/>
        </authorList>
    </citation>
    <scope>NUCLEOTIDE SEQUENCE</scope>
</reference>
<accession>A0A7R9B041</accession>
<gene>
    <name evidence="2" type="ORF">TSIB3V08_LOCUS7482</name>
</gene>
<protein>
    <submittedName>
        <fullName evidence="2">Uncharacterized protein</fullName>
    </submittedName>
</protein>
<proteinExistence type="predicted"/>
<sequence>MRRNAGERGSEHPAIRIVDRRWRRGERVGVSVEGEEGEQVLTVPLGSKRGAALPADTPGRPTGRHLSTDGATSRGHDAYLRRELIQIEVEQDQFDSKSIELLQRHTRYEASGVGIKSLVP</sequence>
<name>A0A7R9B041_TIMSH</name>
<organism evidence="2">
    <name type="scientific">Timema shepardi</name>
    <name type="common">Walking stick</name>
    <dbReference type="NCBI Taxonomy" id="629360"/>
    <lineage>
        <taxon>Eukaryota</taxon>
        <taxon>Metazoa</taxon>
        <taxon>Ecdysozoa</taxon>
        <taxon>Arthropoda</taxon>
        <taxon>Hexapoda</taxon>
        <taxon>Insecta</taxon>
        <taxon>Pterygota</taxon>
        <taxon>Neoptera</taxon>
        <taxon>Polyneoptera</taxon>
        <taxon>Phasmatodea</taxon>
        <taxon>Timematodea</taxon>
        <taxon>Timematoidea</taxon>
        <taxon>Timematidae</taxon>
        <taxon>Timema</taxon>
    </lineage>
</organism>
<dbReference type="AlphaFoldDB" id="A0A7R9B041"/>
<evidence type="ECO:0000256" key="1">
    <source>
        <dbReference type="SAM" id="MobiDB-lite"/>
    </source>
</evidence>
<feature type="region of interest" description="Disordered" evidence="1">
    <location>
        <begin position="48"/>
        <end position="75"/>
    </location>
</feature>
<dbReference type="EMBL" id="OC003522">
    <property type="protein sequence ID" value="CAD7263403.1"/>
    <property type="molecule type" value="Genomic_DNA"/>
</dbReference>
<evidence type="ECO:0000313" key="2">
    <source>
        <dbReference type="EMBL" id="CAD7263403.1"/>
    </source>
</evidence>